<evidence type="ECO:0000259" key="10">
    <source>
        <dbReference type="PROSITE" id="PS51032"/>
    </source>
</evidence>
<dbReference type="CDD" id="cd00018">
    <property type="entry name" value="AP2"/>
    <property type="match status" value="1"/>
</dbReference>
<dbReference type="SMART" id="SM00380">
    <property type="entry name" value="AP2"/>
    <property type="match status" value="1"/>
</dbReference>
<dbReference type="FunFam" id="3.30.730.10:FF:000001">
    <property type="entry name" value="Ethylene-responsive transcription factor 2"/>
    <property type="match status" value="1"/>
</dbReference>
<dbReference type="OrthoDB" id="785956at2759"/>
<evidence type="ECO:0000313" key="11">
    <source>
        <dbReference type="EMBL" id="KAG0504058.1"/>
    </source>
</evidence>
<keyword evidence="5" id="KW-0010">Activator</keyword>
<keyword evidence="3" id="KW-0805">Transcription regulation</keyword>
<comment type="caution">
    <text evidence="11">The sequence shown here is derived from an EMBL/GenBank/DDBJ whole genome shotgun (WGS) entry which is preliminary data.</text>
</comment>
<dbReference type="PRINTS" id="PR00367">
    <property type="entry name" value="ETHRSPELEMNT"/>
</dbReference>
<dbReference type="GO" id="GO:0005634">
    <property type="term" value="C:nucleus"/>
    <property type="evidence" value="ECO:0007669"/>
    <property type="project" value="UniProtKB-SubCell"/>
</dbReference>
<evidence type="ECO:0000256" key="1">
    <source>
        <dbReference type="ARBA" id="ARBA00004123"/>
    </source>
</evidence>
<gene>
    <name evidence="11" type="ORF">HPP92_004130</name>
</gene>
<comment type="similarity">
    <text evidence="8">Belongs to the AP2/ERF transcription factor family. ERF subfamily.</text>
</comment>
<feature type="compositionally biased region" description="Low complexity" evidence="9">
    <location>
        <begin position="250"/>
        <end position="263"/>
    </location>
</feature>
<proteinExistence type="inferred from homology"/>
<keyword evidence="2" id="KW-0936">Ethylene signaling pathway</keyword>
<evidence type="ECO:0000256" key="5">
    <source>
        <dbReference type="ARBA" id="ARBA00023159"/>
    </source>
</evidence>
<organism evidence="11 12">
    <name type="scientific">Vanilla planifolia</name>
    <name type="common">Vanilla</name>
    <dbReference type="NCBI Taxonomy" id="51239"/>
    <lineage>
        <taxon>Eukaryota</taxon>
        <taxon>Viridiplantae</taxon>
        <taxon>Streptophyta</taxon>
        <taxon>Embryophyta</taxon>
        <taxon>Tracheophyta</taxon>
        <taxon>Spermatophyta</taxon>
        <taxon>Magnoliopsida</taxon>
        <taxon>Liliopsida</taxon>
        <taxon>Asparagales</taxon>
        <taxon>Orchidaceae</taxon>
        <taxon>Vanilloideae</taxon>
        <taxon>Vanilleae</taxon>
        <taxon>Vanilla</taxon>
    </lineage>
</organism>
<sequence>MGPPQADVSGKRLPIRVRQLRAANTGRDQSSKTNLIGMTKGFAAETPAAFPLSMEISSNQSEVLLTGSNTQGGALANLTPAPVAPAGESFGMSVYHRQTELLRSFEFEAKLAFPPYAAADVFRRGVGRKNTYRGVRQRQWGKWVAEIRLPQNRTRVWLGTYETAEAAAYAYDRAAYKLRGEYARLNFPAMRDAGVECPAMLRDLRSAVDSKIHSICQKVLRQRRRKRGGELVGREAGEMVAEESCRRDGSTSLSSLSSVSGESMVDGGPEMDGGECLLTKMPSFDPELIWEVLAN</sequence>
<dbReference type="SUPFAM" id="SSF54171">
    <property type="entry name" value="DNA-binding domain"/>
    <property type="match status" value="1"/>
</dbReference>
<accession>A0A835S7I0</accession>
<evidence type="ECO:0000256" key="7">
    <source>
        <dbReference type="ARBA" id="ARBA00023242"/>
    </source>
</evidence>
<keyword evidence="4" id="KW-0238">DNA-binding</keyword>
<name>A0A835S7I0_VANPL</name>
<evidence type="ECO:0000256" key="9">
    <source>
        <dbReference type="SAM" id="MobiDB-lite"/>
    </source>
</evidence>
<dbReference type="AlphaFoldDB" id="A0A835S7I0"/>
<dbReference type="PROSITE" id="PS51032">
    <property type="entry name" value="AP2_ERF"/>
    <property type="match status" value="1"/>
</dbReference>
<keyword evidence="6" id="KW-0804">Transcription</keyword>
<dbReference type="GO" id="GO:0009873">
    <property type="term" value="P:ethylene-activated signaling pathway"/>
    <property type="evidence" value="ECO:0007669"/>
    <property type="project" value="UniProtKB-KW"/>
</dbReference>
<dbReference type="InterPro" id="IPR036955">
    <property type="entry name" value="AP2/ERF_dom_sf"/>
</dbReference>
<dbReference type="Proteomes" id="UP000639772">
    <property type="component" value="Chromosome 1"/>
</dbReference>
<dbReference type="GO" id="GO:0003700">
    <property type="term" value="F:DNA-binding transcription factor activity"/>
    <property type="evidence" value="ECO:0007669"/>
    <property type="project" value="InterPro"/>
</dbReference>
<evidence type="ECO:0000313" key="12">
    <source>
        <dbReference type="Proteomes" id="UP000639772"/>
    </source>
</evidence>
<dbReference type="GO" id="GO:0000976">
    <property type="term" value="F:transcription cis-regulatory region binding"/>
    <property type="evidence" value="ECO:0007669"/>
    <property type="project" value="UniProtKB-ARBA"/>
</dbReference>
<evidence type="ECO:0000256" key="8">
    <source>
        <dbReference type="ARBA" id="ARBA00024343"/>
    </source>
</evidence>
<dbReference type="PANTHER" id="PTHR31657">
    <property type="entry name" value="ETHYLENE-RESPONSIVE TRANSCRIPTION FACTOR ERF061"/>
    <property type="match status" value="1"/>
</dbReference>
<dbReference type="InterPro" id="IPR051758">
    <property type="entry name" value="ERF/AP2-like"/>
</dbReference>
<dbReference type="EMBL" id="JADCNM010000001">
    <property type="protein sequence ID" value="KAG0504058.1"/>
    <property type="molecule type" value="Genomic_DNA"/>
</dbReference>
<feature type="domain" description="AP2/ERF" evidence="10">
    <location>
        <begin position="131"/>
        <end position="188"/>
    </location>
</feature>
<evidence type="ECO:0000256" key="6">
    <source>
        <dbReference type="ARBA" id="ARBA00023163"/>
    </source>
</evidence>
<evidence type="ECO:0000256" key="2">
    <source>
        <dbReference type="ARBA" id="ARBA00022745"/>
    </source>
</evidence>
<evidence type="ECO:0000256" key="4">
    <source>
        <dbReference type="ARBA" id="ARBA00023125"/>
    </source>
</evidence>
<reference evidence="11 12" key="1">
    <citation type="journal article" date="2020" name="Nat. Food">
        <title>A phased Vanilla planifolia genome enables genetic improvement of flavour and production.</title>
        <authorList>
            <person name="Hasing T."/>
            <person name="Tang H."/>
            <person name="Brym M."/>
            <person name="Khazi F."/>
            <person name="Huang T."/>
            <person name="Chambers A.H."/>
        </authorList>
    </citation>
    <scope>NUCLEOTIDE SEQUENCE [LARGE SCALE GENOMIC DNA]</scope>
    <source>
        <tissue evidence="11">Leaf</tissue>
    </source>
</reference>
<comment type="subcellular location">
    <subcellularLocation>
        <location evidence="1">Nucleus</location>
    </subcellularLocation>
</comment>
<keyword evidence="7" id="KW-0539">Nucleus</keyword>
<feature type="region of interest" description="Disordered" evidence="9">
    <location>
        <begin position="242"/>
        <end position="268"/>
    </location>
</feature>
<dbReference type="Pfam" id="PF00847">
    <property type="entry name" value="AP2"/>
    <property type="match status" value="1"/>
</dbReference>
<evidence type="ECO:0000256" key="3">
    <source>
        <dbReference type="ARBA" id="ARBA00023015"/>
    </source>
</evidence>
<protein>
    <recommendedName>
        <fullName evidence="10">AP2/ERF domain-containing protein</fullName>
    </recommendedName>
</protein>
<dbReference type="Gene3D" id="3.30.730.10">
    <property type="entry name" value="AP2/ERF domain"/>
    <property type="match status" value="1"/>
</dbReference>
<dbReference type="InterPro" id="IPR016177">
    <property type="entry name" value="DNA-bd_dom_sf"/>
</dbReference>
<dbReference type="InterPro" id="IPR001471">
    <property type="entry name" value="AP2/ERF_dom"/>
</dbReference>
<dbReference type="PANTHER" id="PTHR31657:SF20">
    <property type="entry name" value="ETHYLENE-RESPONSIVE TRANSCRIPTION FACTOR ERF061"/>
    <property type="match status" value="1"/>
</dbReference>